<dbReference type="Proteomes" id="UP000504693">
    <property type="component" value="Chromosome"/>
</dbReference>
<dbReference type="InterPro" id="IPR012495">
    <property type="entry name" value="TadE-like_dom"/>
</dbReference>
<organism evidence="3 4">
    <name type="scientific">Erythrobacter mangrovi</name>
    <dbReference type="NCBI Taxonomy" id="2739433"/>
    <lineage>
        <taxon>Bacteria</taxon>
        <taxon>Pseudomonadati</taxon>
        <taxon>Pseudomonadota</taxon>
        <taxon>Alphaproteobacteria</taxon>
        <taxon>Sphingomonadales</taxon>
        <taxon>Erythrobacteraceae</taxon>
        <taxon>Erythrobacter/Porphyrobacter group</taxon>
        <taxon>Erythrobacter</taxon>
    </lineage>
</organism>
<feature type="domain" description="TadE-like" evidence="2">
    <location>
        <begin position="14"/>
        <end position="55"/>
    </location>
</feature>
<protein>
    <submittedName>
        <fullName evidence="3">Pilus assembly protein</fullName>
    </submittedName>
</protein>
<dbReference type="EMBL" id="CP053921">
    <property type="protein sequence ID" value="QKG71619.1"/>
    <property type="molecule type" value="Genomic_DNA"/>
</dbReference>
<dbReference type="RefSeq" id="WP_173214687.1">
    <property type="nucleotide sequence ID" value="NZ_CP053921.1"/>
</dbReference>
<name>A0A7D3XIY7_9SPHN</name>
<proteinExistence type="predicted"/>
<keyword evidence="1" id="KW-0472">Membrane</keyword>
<reference evidence="3 4" key="1">
    <citation type="submission" date="2020-05" db="EMBL/GenBank/DDBJ databases">
        <title>Erythrobacter mangrovi sp. nov., isolated from rhizosphere soil of mangrove plant (Kandelia candel).</title>
        <authorList>
            <person name="Ye Y.H."/>
        </authorList>
    </citation>
    <scope>NUCLEOTIDE SEQUENCE [LARGE SCALE GENOMIC DNA]</scope>
    <source>
        <strain evidence="3 4">EB310</strain>
    </source>
</reference>
<keyword evidence="4" id="KW-1185">Reference proteome</keyword>
<evidence type="ECO:0000256" key="1">
    <source>
        <dbReference type="SAM" id="Phobius"/>
    </source>
</evidence>
<sequence>MIARFRTLIRDRRGSVVIETAFVLPVLATLAFGGFEVSRIVARNNELQAAAAEAATVVMANPPEDQTDRDTIEAIVEASTGLATDKITMRQRFRCNADTLLVAAAASCATGAEISEFIEIRMQDSYTPIWTSFGIGNTINFDITRRVQVS</sequence>
<evidence type="ECO:0000313" key="3">
    <source>
        <dbReference type="EMBL" id="QKG71619.1"/>
    </source>
</evidence>
<accession>A0A7D3XIY7</accession>
<evidence type="ECO:0000313" key="4">
    <source>
        <dbReference type="Proteomes" id="UP000504693"/>
    </source>
</evidence>
<keyword evidence="1" id="KW-1133">Transmembrane helix</keyword>
<gene>
    <name evidence="3" type="ORF">HQR01_09735</name>
</gene>
<dbReference type="KEGG" id="emv:HQR01_09735"/>
<feature type="transmembrane region" description="Helical" evidence="1">
    <location>
        <begin position="16"/>
        <end position="35"/>
    </location>
</feature>
<dbReference type="Pfam" id="PF07811">
    <property type="entry name" value="TadE"/>
    <property type="match status" value="1"/>
</dbReference>
<keyword evidence="1" id="KW-0812">Transmembrane</keyword>
<evidence type="ECO:0000259" key="2">
    <source>
        <dbReference type="Pfam" id="PF07811"/>
    </source>
</evidence>
<dbReference type="AlphaFoldDB" id="A0A7D3XIY7"/>